<dbReference type="PANTHER" id="PTHR47099">
    <property type="entry name" value="METHYLCOBAMIDE:COM METHYLTRANSFERASE MTBA"/>
    <property type="match status" value="1"/>
</dbReference>
<dbReference type="AlphaFoldDB" id="A0A2M7S6Z5"/>
<dbReference type="Gene3D" id="3.20.20.210">
    <property type="match status" value="1"/>
</dbReference>
<dbReference type="InterPro" id="IPR052024">
    <property type="entry name" value="Methanogen_methyltrans"/>
</dbReference>
<evidence type="ECO:0000313" key="4">
    <source>
        <dbReference type="EMBL" id="PIZ15321.1"/>
    </source>
</evidence>
<accession>A0A2M7S6Z5</accession>
<dbReference type="EMBL" id="PFMR01000269">
    <property type="protein sequence ID" value="PIZ15321.1"/>
    <property type="molecule type" value="Genomic_DNA"/>
</dbReference>
<feature type="transmembrane region" description="Helical" evidence="2">
    <location>
        <begin position="519"/>
        <end position="538"/>
    </location>
</feature>
<keyword evidence="2" id="KW-0812">Transmembrane</keyword>
<keyword evidence="2" id="KW-1133">Transmembrane helix</keyword>
<reference evidence="5" key="1">
    <citation type="submission" date="2017-09" db="EMBL/GenBank/DDBJ databases">
        <title>Depth-based differentiation of microbial function through sediment-hosted aquifers and enrichment of novel symbionts in the deep terrestrial subsurface.</title>
        <authorList>
            <person name="Probst A.J."/>
            <person name="Ladd B."/>
            <person name="Jarett J.K."/>
            <person name="Geller-Mcgrath D.E."/>
            <person name="Sieber C.M.K."/>
            <person name="Emerson J.B."/>
            <person name="Anantharaman K."/>
            <person name="Thomas B.C."/>
            <person name="Malmstrom R."/>
            <person name="Stieglmeier M."/>
            <person name="Klingl A."/>
            <person name="Woyke T."/>
            <person name="Ryan C.M."/>
            <person name="Banfield J.F."/>
        </authorList>
    </citation>
    <scope>NUCLEOTIDE SEQUENCE [LARGE SCALE GENOMIC DNA]</scope>
</reference>
<feature type="compositionally biased region" description="Low complexity" evidence="1">
    <location>
        <begin position="423"/>
        <end position="436"/>
    </location>
</feature>
<protein>
    <recommendedName>
        <fullName evidence="3">Uroporphyrinogen decarboxylase (URO-D) domain-containing protein</fullName>
    </recommendedName>
</protein>
<keyword evidence="2" id="KW-0472">Membrane</keyword>
<feature type="region of interest" description="Disordered" evidence="1">
    <location>
        <begin position="413"/>
        <end position="440"/>
    </location>
</feature>
<dbReference type="SUPFAM" id="SSF51726">
    <property type="entry name" value="UROD/MetE-like"/>
    <property type="match status" value="1"/>
</dbReference>
<feature type="transmembrane region" description="Helical" evidence="2">
    <location>
        <begin position="589"/>
        <end position="608"/>
    </location>
</feature>
<feature type="transmembrane region" description="Helical" evidence="2">
    <location>
        <begin position="558"/>
        <end position="577"/>
    </location>
</feature>
<comment type="caution">
    <text evidence="4">The sequence shown here is derived from an EMBL/GenBank/DDBJ whole genome shotgun (WGS) entry which is preliminary data.</text>
</comment>
<evidence type="ECO:0000256" key="1">
    <source>
        <dbReference type="SAM" id="MobiDB-lite"/>
    </source>
</evidence>
<feature type="domain" description="Uroporphyrinogen decarboxylase (URO-D)" evidence="3">
    <location>
        <begin position="195"/>
        <end position="383"/>
    </location>
</feature>
<dbReference type="InterPro" id="IPR000257">
    <property type="entry name" value="Uroporphyrinogen_deCOase"/>
</dbReference>
<feature type="transmembrane region" description="Helical" evidence="2">
    <location>
        <begin position="485"/>
        <end position="507"/>
    </location>
</feature>
<dbReference type="InterPro" id="IPR038071">
    <property type="entry name" value="UROD/MetE-like_sf"/>
</dbReference>
<dbReference type="Pfam" id="PF01208">
    <property type="entry name" value="URO-D"/>
    <property type="match status" value="1"/>
</dbReference>
<organism evidence="4 5">
    <name type="scientific">Candidatus Desantisbacteria bacterium CG_4_10_14_0_8_um_filter_48_22</name>
    <dbReference type="NCBI Taxonomy" id="1974543"/>
    <lineage>
        <taxon>Bacteria</taxon>
        <taxon>Candidatus Desantisiibacteriota</taxon>
    </lineage>
</organism>
<dbReference type="GO" id="GO:0006779">
    <property type="term" value="P:porphyrin-containing compound biosynthetic process"/>
    <property type="evidence" value="ECO:0007669"/>
    <property type="project" value="InterPro"/>
</dbReference>
<evidence type="ECO:0000313" key="5">
    <source>
        <dbReference type="Proteomes" id="UP000229307"/>
    </source>
</evidence>
<dbReference type="Proteomes" id="UP000229307">
    <property type="component" value="Unassembled WGS sequence"/>
</dbReference>
<feature type="transmembrane region" description="Helical" evidence="2">
    <location>
        <begin position="455"/>
        <end position="479"/>
    </location>
</feature>
<evidence type="ECO:0000256" key="2">
    <source>
        <dbReference type="SAM" id="Phobius"/>
    </source>
</evidence>
<dbReference type="GO" id="GO:0004853">
    <property type="term" value="F:uroporphyrinogen decarboxylase activity"/>
    <property type="evidence" value="ECO:0007669"/>
    <property type="project" value="InterPro"/>
</dbReference>
<gene>
    <name evidence="4" type="ORF">COY52_09990</name>
</gene>
<dbReference type="PANTHER" id="PTHR47099:SF1">
    <property type="entry name" value="METHYLCOBAMIDE:COM METHYLTRANSFERASE MTBA"/>
    <property type="match status" value="1"/>
</dbReference>
<sequence length="609" mass="68643">MTGKERIKAVLAHKIPDMVPIAEQLIVSKVAKELLGRHAYTGGGEYNNDEIKMLKGGQREFLVSKFTQDVLELYHTKLDLDAIPVGFVPHKDEKLPLVMETEAFTYRYENVYGPGTFETRQFTPDSGEFFVVDSSLKENGLAVLRKWVKELEKGISREIVYDPSQLEMIDEINKKAGGLKALMGGQAMNIPMNQVWLQALVDEPKIVEIFLDVQLYWSMAQVKTLAGHGVDLILGGGDLASNHGPVYSPMTFKEVVAPRFKTLVDYCHKLGVPYIFRTDGDTRALWSSFREIGVDGLGEIDKQAGMDVGEIRNYFGKDFIIFGGVDCAKTLVFGSKEQISEEVKYAVEKAGAGGGLILSTSNCVHWNVPAQNYLWMIEAGRQYGKYEEKINHGDTEAQRDAQRKTDAALVEEEEKKEERAEQKAPAAAPAPLPQNAEVKKEDLKKKKRKITLEQIVTDVYLIGTLAVFWIGGMIGYFRKLAPVDWILRCAAVQLMLTVGAVVATTIIKTIKTPEEKRQLNPVSLLGLAFFLLYWIFYLTWDLELYPYMFVRFGKFMKISWFVSSIASLAFTSIGEIISREKSRNEGLGTWAVLIIIWFVIFYFLYYAMG</sequence>
<proteinExistence type="predicted"/>
<evidence type="ECO:0000259" key="3">
    <source>
        <dbReference type="Pfam" id="PF01208"/>
    </source>
</evidence>
<name>A0A2M7S6Z5_9BACT</name>